<protein>
    <submittedName>
        <fullName evidence="2">Uncharacterized protein</fullName>
    </submittedName>
</protein>
<dbReference type="Proteomes" id="UP000193925">
    <property type="component" value="Chromosome AFERRI"/>
</dbReference>
<name>A0A060UUJ1_9PROT</name>
<reference evidence="2" key="2">
    <citation type="submission" date="2014-07" db="EMBL/GenBank/DDBJ databases">
        <title>Initial genome analysis of the psychrotolerant acidophile Acidithiobacillus ferrivorans CF27: insights into iron and sulfur oxidation pathways and into biofilm formation.</title>
        <authorList>
            <person name="Talla E."/>
            <person name="Hedrich S."/>
            <person name="Mangenot S."/>
            <person name="Ji B."/>
            <person name="Johnson D.B."/>
            <person name="Barbe V."/>
            <person name="Bonnefoy V."/>
        </authorList>
    </citation>
    <scope>NUCLEOTIDE SEQUENCE [LARGE SCALE GENOMIC DNA]</scope>
    <source>
        <strain evidence="2">CF27</strain>
    </source>
</reference>
<evidence type="ECO:0000313" key="4">
    <source>
        <dbReference type="Proteomes" id="UP000193925"/>
    </source>
</evidence>
<keyword evidence="1" id="KW-0812">Transmembrane</keyword>
<dbReference type="EMBL" id="LT841305">
    <property type="protein sequence ID" value="SMH64808.1"/>
    <property type="molecule type" value="Genomic_DNA"/>
</dbReference>
<dbReference type="RefSeq" id="WP_035195468.1">
    <property type="nucleotide sequence ID" value="NZ_CCCS020000078.1"/>
</dbReference>
<organism evidence="2">
    <name type="scientific">Acidithiobacillus ferrivorans</name>
    <dbReference type="NCBI Taxonomy" id="160808"/>
    <lineage>
        <taxon>Bacteria</taxon>
        <taxon>Pseudomonadati</taxon>
        <taxon>Pseudomonadota</taxon>
        <taxon>Acidithiobacillia</taxon>
        <taxon>Acidithiobacillales</taxon>
        <taxon>Acidithiobacillaceae</taxon>
        <taxon>Acidithiobacillus</taxon>
    </lineage>
</organism>
<dbReference type="AlphaFoldDB" id="A0A060UUJ1"/>
<proteinExistence type="predicted"/>
<dbReference type="EMBL" id="CCCS020000078">
    <property type="protein sequence ID" value="CDQ12065.1"/>
    <property type="molecule type" value="Genomic_DNA"/>
</dbReference>
<evidence type="ECO:0000313" key="2">
    <source>
        <dbReference type="EMBL" id="CDQ12065.1"/>
    </source>
</evidence>
<reference evidence="3 4" key="3">
    <citation type="submission" date="2017-03" db="EMBL/GenBank/DDBJ databases">
        <authorList>
            <person name="Regsiter A."/>
            <person name="William W."/>
        </authorList>
    </citation>
    <scope>NUCLEOTIDE SEQUENCE [LARGE SCALE GENOMIC DNA]</scope>
    <source>
        <strain evidence="3">PRJEB5721</strain>
    </source>
</reference>
<reference evidence="2" key="1">
    <citation type="submission" date="2014-03" db="EMBL/GenBank/DDBJ databases">
        <authorList>
            <person name="Genoscope - CEA"/>
        </authorList>
    </citation>
    <scope>NUCLEOTIDE SEQUENCE [LARGE SCALE GENOMIC DNA]</scope>
    <source>
        <strain evidence="2">CF27</strain>
    </source>
</reference>
<keyword evidence="1" id="KW-0472">Membrane</keyword>
<evidence type="ECO:0000256" key="1">
    <source>
        <dbReference type="SAM" id="Phobius"/>
    </source>
</evidence>
<keyword evidence="1" id="KW-1133">Transmembrane helix</keyword>
<sequence>MKRIRQVFDGGSMRTMRLAPFQLPGFMPERFCLGISGITILNADSGRNNPVPCHASAGLQACGNAAFSEIEREPGSGDVVIEYGDNKEGADNHRDESVNGIAQDKTDKQPNQQPHNPYPGFMPWLFIGRVFSQMFIAYNIWLVSFDFSYTLFTNFWISLHTALLPSEVWGYTHGPVAIFGLVPIVIRAFLVVLMAAPWGVGCVFAWFSIWAVYRITIRLGMPPWSAWPEVFALKKEDQA</sequence>
<gene>
    <name evidence="3" type="ORF">AFERRI_10842</name>
    <name evidence="2" type="ORF">AFERRI_80014</name>
</gene>
<feature type="transmembrane region" description="Helical" evidence="1">
    <location>
        <begin position="177"/>
        <end position="209"/>
    </location>
</feature>
<evidence type="ECO:0000313" key="3">
    <source>
        <dbReference type="EMBL" id="SMH64808.1"/>
    </source>
</evidence>
<feature type="transmembrane region" description="Helical" evidence="1">
    <location>
        <begin position="135"/>
        <end position="157"/>
    </location>
</feature>
<keyword evidence="4" id="KW-1185">Reference proteome</keyword>
<accession>A0A060UUJ1</accession>